<dbReference type="PANTHER" id="PTHR30373:SF2">
    <property type="entry name" value="UPF0603 PROTEIN YGCG"/>
    <property type="match status" value="1"/>
</dbReference>
<evidence type="ECO:0000259" key="3">
    <source>
        <dbReference type="Pfam" id="PF04536"/>
    </source>
</evidence>
<feature type="signal peptide" evidence="2">
    <location>
        <begin position="1"/>
        <end position="22"/>
    </location>
</feature>
<evidence type="ECO:0000256" key="2">
    <source>
        <dbReference type="SAM" id="SignalP"/>
    </source>
</evidence>
<gene>
    <name evidence="4" type="ORF">SAMN03080610_02381</name>
</gene>
<protein>
    <recommendedName>
        <fullName evidence="3">TPM domain-containing protein</fullName>
    </recommendedName>
</protein>
<dbReference type="AlphaFoldDB" id="A0A1G5NNN8"/>
<dbReference type="Gene3D" id="3.10.310.50">
    <property type="match status" value="1"/>
</dbReference>
<keyword evidence="5" id="KW-1185">Reference proteome</keyword>
<dbReference type="Proteomes" id="UP000199347">
    <property type="component" value="Unassembled WGS sequence"/>
</dbReference>
<dbReference type="STRING" id="1120955.SAMN03080610_02381"/>
<accession>A0A1G5NNN8</accession>
<dbReference type="Pfam" id="PF04536">
    <property type="entry name" value="TPM_phosphatase"/>
    <property type="match status" value="1"/>
</dbReference>
<organism evidence="4 5">
    <name type="scientific">Afifella marina DSM 2698</name>
    <dbReference type="NCBI Taxonomy" id="1120955"/>
    <lineage>
        <taxon>Bacteria</taxon>
        <taxon>Pseudomonadati</taxon>
        <taxon>Pseudomonadota</taxon>
        <taxon>Alphaproteobacteria</taxon>
        <taxon>Hyphomicrobiales</taxon>
        <taxon>Afifellaceae</taxon>
        <taxon>Afifella</taxon>
    </lineage>
</organism>
<dbReference type="EMBL" id="FMVW01000005">
    <property type="protein sequence ID" value="SCZ39033.1"/>
    <property type="molecule type" value="Genomic_DNA"/>
</dbReference>
<keyword evidence="1" id="KW-0472">Membrane</keyword>
<keyword evidence="1" id="KW-1133">Transmembrane helix</keyword>
<feature type="domain" description="TPM" evidence="3">
    <location>
        <begin position="32"/>
        <end position="155"/>
    </location>
</feature>
<dbReference type="PANTHER" id="PTHR30373">
    <property type="entry name" value="UPF0603 PROTEIN YGCG"/>
    <property type="match status" value="1"/>
</dbReference>
<evidence type="ECO:0000256" key="1">
    <source>
        <dbReference type="SAM" id="Phobius"/>
    </source>
</evidence>
<dbReference type="RefSeq" id="WP_092813103.1">
    <property type="nucleotide sequence ID" value="NZ_FMVW01000005.1"/>
</dbReference>
<feature type="chain" id="PRO_5011625866" description="TPM domain-containing protein" evidence="2">
    <location>
        <begin position="23"/>
        <end position="247"/>
    </location>
</feature>
<reference evidence="4 5" key="1">
    <citation type="submission" date="2016-10" db="EMBL/GenBank/DDBJ databases">
        <authorList>
            <person name="de Groot N.N."/>
        </authorList>
    </citation>
    <scope>NUCLEOTIDE SEQUENCE [LARGE SCALE GENOMIC DNA]</scope>
    <source>
        <strain evidence="4 5">DSM 2698</strain>
    </source>
</reference>
<sequence>MRALIAAFLILAAPAFVAPAAAQDFPKLTGRVVDAADLLSPTQEAELVALSDDLEKKTSDQLVIATVPSLDGRSIEQYGVDLGRAWQIGQKDKDNGVLLLVAPNERQVRIEVGYGLEPTLTDAISKLIIEGSIIPRFKAGDFPGGIKRGVEDIVTVLAGDRAAWVERAKEREPQGDMGPAIVTMIFMAVFFIIMFSGLFGPRGRGRRRTGGFIGGLNNYGGGFGGGGGGGFSGGGGSFGGGGSSGSW</sequence>
<evidence type="ECO:0000313" key="5">
    <source>
        <dbReference type="Proteomes" id="UP000199347"/>
    </source>
</evidence>
<evidence type="ECO:0000313" key="4">
    <source>
        <dbReference type="EMBL" id="SCZ39033.1"/>
    </source>
</evidence>
<keyword evidence="1" id="KW-0812">Transmembrane</keyword>
<feature type="transmembrane region" description="Helical" evidence="1">
    <location>
        <begin position="177"/>
        <end position="199"/>
    </location>
</feature>
<name>A0A1G5NNN8_AFIMA</name>
<keyword evidence="2" id="KW-0732">Signal</keyword>
<dbReference type="InterPro" id="IPR007621">
    <property type="entry name" value="TPM_dom"/>
</dbReference>
<proteinExistence type="predicted"/>